<name>A0ABP1FP44_9CHLO</name>
<dbReference type="PANTHER" id="PTHR47122:SF8">
    <property type="entry name" value="MYB-LIKE DOMAIN-CONTAINING PROTEIN"/>
    <property type="match status" value="1"/>
</dbReference>
<reference evidence="4 5" key="1">
    <citation type="submission" date="2024-06" db="EMBL/GenBank/DDBJ databases">
        <authorList>
            <person name="Kraege A."/>
            <person name="Thomma B."/>
        </authorList>
    </citation>
    <scope>NUCLEOTIDE SEQUENCE [LARGE SCALE GENOMIC DNA]</scope>
</reference>
<feature type="compositionally biased region" description="Low complexity" evidence="1">
    <location>
        <begin position="42"/>
        <end position="56"/>
    </location>
</feature>
<dbReference type="PROSITE" id="PS51294">
    <property type="entry name" value="HTH_MYB"/>
    <property type="match status" value="1"/>
</dbReference>
<dbReference type="Gene3D" id="1.10.246.220">
    <property type="match status" value="1"/>
</dbReference>
<evidence type="ECO:0000256" key="1">
    <source>
        <dbReference type="SAM" id="MobiDB-lite"/>
    </source>
</evidence>
<feature type="region of interest" description="Disordered" evidence="1">
    <location>
        <begin position="337"/>
        <end position="424"/>
    </location>
</feature>
<gene>
    <name evidence="4" type="primary">g1120</name>
    <name evidence="4" type="ORF">VP750_LOCUS971</name>
</gene>
<dbReference type="InterPro" id="IPR009057">
    <property type="entry name" value="Homeodomain-like_sf"/>
</dbReference>
<dbReference type="EMBL" id="CAXHTA020000002">
    <property type="protein sequence ID" value="CAL5219312.1"/>
    <property type="molecule type" value="Genomic_DNA"/>
</dbReference>
<dbReference type="Proteomes" id="UP001497392">
    <property type="component" value="Unassembled WGS sequence"/>
</dbReference>
<dbReference type="SUPFAM" id="SSF46689">
    <property type="entry name" value="Homeodomain-like"/>
    <property type="match status" value="1"/>
</dbReference>
<sequence>MAAPEWRDWLPEPCAASQAAIEGIPGGLDAYNGNFKSNGVCSEPPSSTPGSSTEGSALPASAKMSSEYELFDITSAMDWYEGDGELLGSNAPARLPEAPFQQDLLQCLDPFSREEQHPTDPAWCSKAFSSSYDMGRTSPPSPMIPTDSSMDRRHPSGGNLSLLMDMDPSYCVADPMEGTHRGGMLRPSMHPIKPTMVPCCTPQHPKTPPQPIIGHRSWDSPFKASPPQSDSSIFSCHSSYESVNILADVPGMQAFSAPSFSTPGFIESRYDSLDSCSALDNPEDSLLADLPGLGTQAPSTPMGMCYAPVPQTPRMRTVPMYPKSAFTKDCELPPFQDSVPMEMSARRPPLAAKPDQAVHRQPVRVSKRKPAKYNDNESFTLESQTRSGTSSRGRSTKPRRYTGSGDSDDEVSEGTNKRRKHHNPWSIEETQALVLGVEQCGGGKWADIKKLGYDVISARSAVDLKDKWRNLMRVAMLPHTATRAKTDKRREVPGELLERVRILSAGFAKLPDMSRMCHHRGRRFG</sequence>
<evidence type="ECO:0000259" key="2">
    <source>
        <dbReference type="PROSITE" id="PS50090"/>
    </source>
</evidence>
<dbReference type="InterPro" id="IPR001005">
    <property type="entry name" value="SANT/Myb"/>
</dbReference>
<protein>
    <submittedName>
        <fullName evidence="4">G1120 protein</fullName>
    </submittedName>
</protein>
<feature type="domain" description="HTH myb-type" evidence="3">
    <location>
        <begin position="417"/>
        <end position="476"/>
    </location>
</feature>
<evidence type="ECO:0000259" key="3">
    <source>
        <dbReference type="PROSITE" id="PS51294"/>
    </source>
</evidence>
<evidence type="ECO:0000313" key="4">
    <source>
        <dbReference type="EMBL" id="CAL5219312.1"/>
    </source>
</evidence>
<dbReference type="SMART" id="SM00717">
    <property type="entry name" value="SANT"/>
    <property type="match status" value="1"/>
</dbReference>
<dbReference type="InterPro" id="IPR017930">
    <property type="entry name" value="Myb_dom"/>
</dbReference>
<organism evidence="4 5">
    <name type="scientific">Coccomyxa viridis</name>
    <dbReference type="NCBI Taxonomy" id="1274662"/>
    <lineage>
        <taxon>Eukaryota</taxon>
        <taxon>Viridiplantae</taxon>
        <taxon>Chlorophyta</taxon>
        <taxon>core chlorophytes</taxon>
        <taxon>Trebouxiophyceae</taxon>
        <taxon>Trebouxiophyceae incertae sedis</taxon>
        <taxon>Coccomyxaceae</taxon>
        <taxon>Coccomyxa</taxon>
    </lineage>
</organism>
<dbReference type="CDD" id="cd11660">
    <property type="entry name" value="SANT_TRF"/>
    <property type="match status" value="1"/>
</dbReference>
<dbReference type="PANTHER" id="PTHR47122">
    <property type="entry name" value="MYB-LIKE DNA-BINDING DOMAIN CONTAINING PROTEIN, EXPRESSED"/>
    <property type="match status" value="1"/>
</dbReference>
<feature type="domain" description="Myb-like" evidence="2">
    <location>
        <begin position="417"/>
        <end position="472"/>
    </location>
</feature>
<dbReference type="PROSITE" id="PS50090">
    <property type="entry name" value="MYB_LIKE"/>
    <property type="match status" value="1"/>
</dbReference>
<proteinExistence type="predicted"/>
<keyword evidence="5" id="KW-1185">Reference proteome</keyword>
<feature type="region of interest" description="Disordered" evidence="1">
    <location>
        <begin position="35"/>
        <end position="61"/>
    </location>
</feature>
<feature type="compositionally biased region" description="Basic residues" evidence="1">
    <location>
        <begin position="361"/>
        <end position="371"/>
    </location>
</feature>
<comment type="caution">
    <text evidence="4">The sequence shown here is derived from an EMBL/GenBank/DDBJ whole genome shotgun (WGS) entry which is preliminary data.</text>
</comment>
<evidence type="ECO:0000313" key="5">
    <source>
        <dbReference type="Proteomes" id="UP001497392"/>
    </source>
</evidence>
<dbReference type="Pfam" id="PF00249">
    <property type="entry name" value="Myb_DNA-binding"/>
    <property type="match status" value="1"/>
</dbReference>
<accession>A0ABP1FP44</accession>